<dbReference type="InterPro" id="IPR036322">
    <property type="entry name" value="WD40_repeat_dom_sf"/>
</dbReference>
<feature type="repeat" description="WD" evidence="3">
    <location>
        <begin position="38"/>
        <end position="79"/>
    </location>
</feature>
<dbReference type="InterPro" id="IPR050505">
    <property type="entry name" value="WDR55/POC1"/>
</dbReference>
<dbReference type="InterPro" id="IPR015943">
    <property type="entry name" value="WD40/YVTN_repeat-like_dom_sf"/>
</dbReference>
<dbReference type="Proteomes" id="UP000038009">
    <property type="component" value="Unassembled WGS sequence"/>
</dbReference>
<name>A0A0N0P2W3_LEPSE</name>
<feature type="region of interest" description="Disordered" evidence="4">
    <location>
        <begin position="152"/>
        <end position="190"/>
    </location>
</feature>
<evidence type="ECO:0000313" key="5">
    <source>
        <dbReference type="EMBL" id="KPI83429.1"/>
    </source>
</evidence>
<feature type="region of interest" description="Disordered" evidence="4">
    <location>
        <begin position="1436"/>
        <end position="1488"/>
    </location>
</feature>
<dbReference type="PANTHER" id="PTHR44019:SF8">
    <property type="entry name" value="POC1 CENTRIOLAR PROTEIN HOMOLOG"/>
    <property type="match status" value="1"/>
</dbReference>
<dbReference type="OrthoDB" id="273340at2759"/>
<dbReference type="InterPro" id="IPR011047">
    <property type="entry name" value="Quinoprotein_ADH-like_sf"/>
</dbReference>
<dbReference type="EMBL" id="LJSK01000377">
    <property type="protein sequence ID" value="KPI83429.1"/>
    <property type="molecule type" value="Genomic_DNA"/>
</dbReference>
<dbReference type="SMART" id="SM00320">
    <property type="entry name" value="WD40"/>
    <property type="match status" value="6"/>
</dbReference>
<keyword evidence="1 3" id="KW-0853">WD repeat</keyword>
<feature type="region of interest" description="Disordered" evidence="4">
    <location>
        <begin position="1912"/>
        <end position="1957"/>
    </location>
</feature>
<feature type="compositionally biased region" description="Low complexity" evidence="4">
    <location>
        <begin position="1436"/>
        <end position="1450"/>
    </location>
</feature>
<dbReference type="PANTHER" id="PTHR44019">
    <property type="entry name" value="WD REPEAT-CONTAINING PROTEIN 55"/>
    <property type="match status" value="1"/>
</dbReference>
<proteinExistence type="predicted"/>
<dbReference type="PROSITE" id="PS50082">
    <property type="entry name" value="WD_REPEATS_2"/>
    <property type="match status" value="1"/>
</dbReference>
<evidence type="ECO:0000256" key="4">
    <source>
        <dbReference type="SAM" id="MobiDB-lite"/>
    </source>
</evidence>
<feature type="region of interest" description="Disordered" evidence="4">
    <location>
        <begin position="1975"/>
        <end position="1998"/>
    </location>
</feature>
<evidence type="ECO:0000313" key="6">
    <source>
        <dbReference type="Proteomes" id="UP000038009"/>
    </source>
</evidence>
<dbReference type="Pfam" id="PF00400">
    <property type="entry name" value="WD40"/>
    <property type="match status" value="1"/>
</dbReference>
<keyword evidence="2" id="KW-0677">Repeat</keyword>
<organism evidence="5 6">
    <name type="scientific">Leptomonas seymouri</name>
    <dbReference type="NCBI Taxonomy" id="5684"/>
    <lineage>
        <taxon>Eukaryota</taxon>
        <taxon>Discoba</taxon>
        <taxon>Euglenozoa</taxon>
        <taxon>Kinetoplastea</taxon>
        <taxon>Metakinetoplastina</taxon>
        <taxon>Trypanosomatida</taxon>
        <taxon>Trypanosomatidae</taxon>
        <taxon>Leishmaniinae</taxon>
        <taxon>Leptomonas</taxon>
    </lineage>
</organism>
<evidence type="ECO:0000256" key="2">
    <source>
        <dbReference type="ARBA" id="ARBA00022737"/>
    </source>
</evidence>
<feature type="compositionally biased region" description="Pro residues" evidence="4">
    <location>
        <begin position="1473"/>
        <end position="1485"/>
    </location>
</feature>
<dbReference type="VEuPathDB" id="TriTrypDB:Lsey_0377_0030"/>
<gene>
    <name evidence="5" type="ORF">ABL78_7537</name>
</gene>
<feature type="compositionally biased region" description="Polar residues" evidence="4">
    <location>
        <begin position="1562"/>
        <end position="1571"/>
    </location>
</feature>
<evidence type="ECO:0000256" key="1">
    <source>
        <dbReference type="ARBA" id="ARBA00022574"/>
    </source>
</evidence>
<dbReference type="SUPFAM" id="SSF50978">
    <property type="entry name" value="WD40 repeat-like"/>
    <property type="match status" value="1"/>
</dbReference>
<comment type="caution">
    <text evidence="5">The sequence shown here is derived from an EMBL/GenBank/DDBJ whole genome shotgun (WGS) entry which is preliminary data.</text>
</comment>
<evidence type="ECO:0000256" key="3">
    <source>
        <dbReference type="PROSITE-ProRule" id="PRU00221"/>
    </source>
</evidence>
<dbReference type="Gene3D" id="2.130.10.10">
    <property type="entry name" value="YVTN repeat-like/Quinoprotein amine dehydrogenase"/>
    <property type="match status" value="3"/>
</dbReference>
<dbReference type="OMA" id="MPRQWYA"/>
<dbReference type="InterPro" id="IPR001680">
    <property type="entry name" value="WD40_rpt"/>
</dbReference>
<sequence>MPLQARIPELEVIPLPLKLEDAPEYHDEWNRQHPALSLLYHHDIITHLVWCAVACRYLTGGADGEVKIWKSEPSHSRSTPMLSTKTAAGGPARPWLLPERHILTLSGPVTGIFVTDKETGSSEVAVITSTDGTLTLCRTNTGEIVRTLRGARGESLESHRVPAARARSANVPEAEKEEPTSGPSSNRSAEPLHSYAADAVSRHLTPVSDVPIVRRPIYTIQAYRNEVRDVFSGPSNSFFHGLRAVAPTYAHLAPHEEMVADVLVAFGTHTLTTQDDAETSTAVMPRQWYASAVALAVAPDMSHGTSAATSGDNAPLPSHDLYLLLGFPEGLLQAYVLPWRWFQLHLHSETRLDPPSIRFPIASSIAHTAAIIRIEVLPAKDLVASVSEDGTTQLRRLTALHAPLRQLGACILPGPQLFAASLGMLSSSTHTGALQNPGNAGLNQGHSRCITCCCVNAAHQLLITGGADHMLCWWSLMAGSPSTPVRVLSLRDASSNLLDVAAAAAAAGPPPVRGGYPVDVSFFFRRHGLRGGASVGDGEDGQRALGNAGRDMLLLVLDTEQVVRVFDALSGKLLLIQTEDSSAAAVAPSCGDARVRRSMRLARYDKVNGADRLLLGGLSLVPWYLSTPSESSAVDGHMEPIIFSTWSASLKCVVSADEHHVLLWRLGEISGDYPQNDATSAVTTSPQMEDTSSSVEVLRVWKIPQGIRCIALCESERPDEVDAAPPSLLIALKEQPLLMQYDCLSENPFQTSTPSKALESGQLREPLPLRLLALRMKNEEAGDFPPNITVLAAVSSSMRHNSVHVETPTDAPGVYVCAVRPCGSDNDARGSDSGQGSVLMYALRDTAAGMATTDSSAVNLFFPSREIHFSQRSESTDTTIDRNTIDEVVSVLAVPTSGLLVLGGHRELYVSSLFSSTSSAVPCSLLPPAPVGLRQPRRGAAASRCVTAVFPGPLTPYDKGENIVVQDKSDVANGDAVAADKLTVDVASSTASLEGYLSRLVHISIPTEAAERENMAQAKCDFAQQLAAPCLILSGSNVGVVQLWDASGWKELWRCHTSLSQEPITALSVQRCGGARWLVAVGGQTGSVTVLDITGVINSTQRRTGVSPAAPLCARSRDETESDFMVDRWQAHTEVVSGVCFGEAAAQTGEGQALFTTGEDMSIVAWTLTLLPSKVFGCVQRGKKLFKQRAGYSLNPKLIALPWETQNAYAKLRERYVRHCLFDRYPELMSAFRSLYAQPATVSRRPVREEKEAALLDNAWDALVADTHYLLSATGKTPWLDEATVRDWCVSLTAALSSSPHCSTAYSGTHNGAAGGSLPTASLILAFADRCCGADPRMKENSQRPAAQTNRDGRASVVRKCLRDTVRAVVQATIAHRVQRTSPPPPPLSTAEAPLCPKTDANTVASTNATVPRPAAELFSAVATITALACMPVPVSSTTAPSSGAATPTSSPVPGPPSVSNKSIAAGLNDVPPTTPRPQAGPPAPTTRRVLFEDNDQQNGSSKKAAATDTIPSAASSSLGYRVNYGSSAPLVRSAPVSAENALTKTGRDHMESPRRRPSTAKAHTQGSNEARGSFAVALEVSSTEGRADESSSADSDDNDSDAAYVATGEVRAAAVVERVHRSRRRRGDAMQLLAANGQEDGSQHPVAGERRVAQNNQKFITNGNAPQLARPVVGDTYLTPALARVKTNALHANNDARSSSSSSQLSWYAMRQRKRDAAQEKARLWNTLRVMRTLMGWEGTAPMSDATSPDHANAAPSELKGQAELLPVELHYGTAANGAIAGAQCVESSRGLTLPHILSSHLTESHVVPHACAEGSLHHGNGLFRTSPDPSALPLLLHVSPTAAIDAAVQAGLPTRATLRSEMTAMQTRMRQSVQQRATQQRLQLATTAGSVGDAFHAAVEHKTAGVVSRSALTDGMSDNATESNDLENVDRSEDSQASPHFSPMSMTAPAPANKESAYNPIQMSNSMMARTTAASLSSRHRLAATRSSRTLQGHNRTDARRMATVPLPNATTRSELFLHRSGGGKV</sequence>
<feature type="region of interest" description="Disordered" evidence="4">
    <location>
        <begin position="1536"/>
        <end position="1602"/>
    </location>
</feature>
<protein>
    <submittedName>
        <fullName evidence="5">Uncharacterized protein</fullName>
    </submittedName>
</protein>
<keyword evidence="6" id="KW-1185">Reference proteome</keyword>
<dbReference type="SUPFAM" id="SSF50998">
    <property type="entry name" value="Quinoprotein alcohol dehydrogenase-like"/>
    <property type="match status" value="1"/>
</dbReference>
<reference evidence="5 6" key="1">
    <citation type="journal article" date="2015" name="PLoS Pathog.">
        <title>Leptomonas seymouri: Adaptations to the Dixenous Life Cycle Analyzed by Genome Sequencing, Transcriptome Profiling and Co-infection with Leishmania donovani.</title>
        <authorList>
            <person name="Kraeva N."/>
            <person name="Butenko A."/>
            <person name="Hlavacova J."/>
            <person name="Kostygov A."/>
            <person name="Myskova J."/>
            <person name="Grybchuk D."/>
            <person name="Lestinova T."/>
            <person name="Votypka J."/>
            <person name="Volf P."/>
            <person name="Opperdoes F."/>
            <person name="Flegontov P."/>
            <person name="Lukes J."/>
            <person name="Yurchenko V."/>
        </authorList>
    </citation>
    <scope>NUCLEOTIDE SEQUENCE [LARGE SCALE GENOMIC DNA]</scope>
    <source>
        <strain evidence="5 6">ATCC 30220</strain>
    </source>
</reference>
<feature type="compositionally biased region" description="Basic and acidic residues" evidence="4">
    <location>
        <begin position="1546"/>
        <end position="1555"/>
    </location>
</feature>
<accession>A0A0N0P2W3</accession>